<evidence type="ECO:0000313" key="3">
    <source>
        <dbReference type="Proteomes" id="UP000886878"/>
    </source>
</evidence>
<gene>
    <name evidence="2" type="ORF">H9876_00610</name>
</gene>
<proteinExistence type="predicted"/>
<evidence type="ECO:0000256" key="1">
    <source>
        <dbReference type="SAM" id="Phobius"/>
    </source>
</evidence>
<feature type="transmembrane region" description="Helical" evidence="1">
    <location>
        <begin position="87"/>
        <end position="105"/>
    </location>
</feature>
<evidence type="ECO:0008006" key="4">
    <source>
        <dbReference type="Google" id="ProtNLM"/>
    </source>
</evidence>
<dbReference type="Proteomes" id="UP000886878">
    <property type="component" value="Unassembled WGS sequence"/>
</dbReference>
<name>A0A9D1QN38_9LACO</name>
<comment type="caution">
    <text evidence="2">The sequence shown here is derived from an EMBL/GenBank/DDBJ whole genome shotgun (WGS) entry which is preliminary data.</text>
</comment>
<dbReference type="EMBL" id="DXGK01000014">
    <property type="protein sequence ID" value="HIW69873.1"/>
    <property type="molecule type" value="Genomic_DNA"/>
</dbReference>
<keyword evidence="1" id="KW-0812">Transmembrane</keyword>
<protein>
    <recommendedName>
        <fullName evidence="4">DUF2628 domain-containing protein</fullName>
    </recommendedName>
</protein>
<organism evidence="2 3">
    <name type="scientific">Candidatus Limosilactobacillus merdipullorum</name>
    <dbReference type="NCBI Taxonomy" id="2838653"/>
    <lineage>
        <taxon>Bacteria</taxon>
        <taxon>Bacillati</taxon>
        <taxon>Bacillota</taxon>
        <taxon>Bacilli</taxon>
        <taxon>Lactobacillales</taxon>
        <taxon>Lactobacillaceae</taxon>
        <taxon>Limosilactobacillus</taxon>
    </lineage>
</organism>
<dbReference type="AlphaFoldDB" id="A0A9D1QN38"/>
<reference evidence="2" key="1">
    <citation type="journal article" date="2021" name="PeerJ">
        <title>Extensive microbial diversity within the chicken gut microbiome revealed by metagenomics and culture.</title>
        <authorList>
            <person name="Gilroy R."/>
            <person name="Ravi A."/>
            <person name="Getino M."/>
            <person name="Pursley I."/>
            <person name="Horton D.L."/>
            <person name="Alikhan N.F."/>
            <person name="Baker D."/>
            <person name="Gharbi K."/>
            <person name="Hall N."/>
            <person name="Watson M."/>
            <person name="Adriaenssens E.M."/>
            <person name="Foster-Nyarko E."/>
            <person name="Jarju S."/>
            <person name="Secka A."/>
            <person name="Antonio M."/>
            <person name="Oren A."/>
            <person name="Chaudhuri R.R."/>
            <person name="La Ragione R."/>
            <person name="Hildebrand F."/>
            <person name="Pallen M.J."/>
        </authorList>
    </citation>
    <scope>NUCLEOTIDE SEQUENCE</scope>
    <source>
        <strain evidence="2">ChiHejej3B27-2180</strain>
    </source>
</reference>
<evidence type="ECO:0000313" key="2">
    <source>
        <dbReference type="EMBL" id="HIW69873.1"/>
    </source>
</evidence>
<sequence>MQNPFNNQDQNDPNNPLNQLPIPPNYAKIRNQQGEVRIAKVGISWTTFFFGPLPALFRGDWYNFALMMVWDLIYVLGAQMFRLGAIASYPWPGMVFTLIYNMMYFRHLIGAKDFYAADARSEKLLENARYLSHNYKKHFGDDDDNNDSNNFFN</sequence>
<reference evidence="2" key="2">
    <citation type="submission" date="2021-04" db="EMBL/GenBank/DDBJ databases">
        <authorList>
            <person name="Gilroy R."/>
        </authorList>
    </citation>
    <scope>NUCLEOTIDE SEQUENCE</scope>
    <source>
        <strain evidence="2">ChiHejej3B27-2180</strain>
    </source>
</reference>
<accession>A0A9D1QN38</accession>
<keyword evidence="1" id="KW-0472">Membrane</keyword>
<keyword evidence="1" id="KW-1133">Transmembrane helix</keyword>